<sequence length="131" mass="14504">MERLLEEACRNVLQTNKHGDSAVCCLCASERASVESRLTASCCDRRQRPPAESRNVPDQRAALRIETSKSKRRRYKDGVQAAGQHPQEVADAVDQLEVAAGDEVGAEIRQQVEDVKRHPADGEKPTPRRSA</sequence>
<evidence type="ECO:0000256" key="1">
    <source>
        <dbReference type="SAM" id="MobiDB-lite"/>
    </source>
</evidence>
<feature type="region of interest" description="Disordered" evidence="1">
    <location>
        <begin position="65"/>
        <end position="131"/>
    </location>
</feature>
<dbReference type="EMBL" id="JAINUF010000016">
    <property type="protein sequence ID" value="KAJ8339738.1"/>
    <property type="molecule type" value="Genomic_DNA"/>
</dbReference>
<organism evidence="2 3">
    <name type="scientific">Synaphobranchus kaupii</name>
    <name type="common">Kaup's arrowtooth eel</name>
    <dbReference type="NCBI Taxonomy" id="118154"/>
    <lineage>
        <taxon>Eukaryota</taxon>
        <taxon>Metazoa</taxon>
        <taxon>Chordata</taxon>
        <taxon>Craniata</taxon>
        <taxon>Vertebrata</taxon>
        <taxon>Euteleostomi</taxon>
        <taxon>Actinopterygii</taxon>
        <taxon>Neopterygii</taxon>
        <taxon>Teleostei</taxon>
        <taxon>Anguilliformes</taxon>
        <taxon>Synaphobranchidae</taxon>
        <taxon>Synaphobranchus</taxon>
    </lineage>
</organism>
<comment type="caution">
    <text evidence="2">The sequence shown here is derived from an EMBL/GenBank/DDBJ whole genome shotgun (WGS) entry which is preliminary data.</text>
</comment>
<name>A0A9Q1EJ77_SYNKA</name>
<feature type="compositionally biased region" description="Basic and acidic residues" evidence="1">
    <location>
        <begin position="110"/>
        <end position="131"/>
    </location>
</feature>
<evidence type="ECO:0000313" key="3">
    <source>
        <dbReference type="Proteomes" id="UP001152622"/>
    </source>
</evidence>
<dbReference type="AlphaFoldDB" id="A0A9Q1EJ77"/>
<gene>
    <name evidence="2" type="ORF">SKAU_G00343710</name>
</gene>
<evidence type="ECO:0000313" key="2">
    <source>
        <dbReference type="EMBL" id="KAJ8339738.1"/>
    </source>
</evidence>
<reference evidence="2" key="1">
    <citation type="journal article" date="2023" name="Science">
        <title>Genome structures resolve the early diversification of teleost fishes.</title>
        <authorList>
            <person name="Parey E."/>
            <person name="Louis A."/>
            <person name="Montfort J."/>
            <person name="Bouchez O."/>
            <person name="Roques C."/>
            <person name="Iampietro C."/>
            <person name="Lluch J."/>
            <person name="Castinel A."/>
            <person name="Donnadieu C."/>
            <person name="Desvignes T."/>
            <person name="Floi Bucao C."/>
            <person name="Jouanno E."/>
            <person name="Wen M."/>
            <person name="Mejri S."/>
            <person name="Dirks R."/>
            <person name="Jansen H."/>
            <person name="Henkel C."/>
            <person name="Chen W.J."/>
            <person name="Zahm M."/>
            <person name="Cabau C."/>
            <person name="Klopp C."/>
            <person name="Thompson A.W."/>
            <person name="Robinson-Rechavi M."/>
            <person name="Braasch I."/>
            <person name="Lecointre G."/>
            <person name="Bobe J."/>
            <person name="Postlethwait J.H."/>
            <person name="Berthelot C."/>
            <person name="Roest Crollius H."/>
            <person name="Guiguen Y."/>
        </authorList>
    </citation>
    <scope>NUCLEOTIDE SEQUENCE</scope>
    <source>
        <strain evidence="2">WJC10195</strain>
    </source>
</reference>
<keyword evidence="3" id="KW-1185">Reference proteome</keyword>
<protein>
    <submittedName>
        <fullName evidence="2">Uncharacterized protein</fullName>
    </submittedName>
</protein>
<dbReference type="Proteomes" id="UP001152622">
    <property type="component" value="Chromosome 16"/>
</dbReference>
<proteinExistence type="predicted"/>
<accession>A0A9Q1EJ77</accession>